<evidence type="ECO:0000256" key="5">
    <source>
        <dbReference type="ARBA" id="ARBA00023136"/>
    </source>
</evidence>
<dbReference type="OrthoDB" id="564295at2759"/>
<feature type="transmembrane region" description="Helical" evidence="6">
    <location>
        <begin position="113"/>
        <end position="134"/>
    </location>
</feature>
<evidence type="ECO:0000256" key="1">
    <source>
        <dbReference type="ARBA" id="ARBA00004141"/>
    </source>
</evidence>
<comment type="caution">
    <text evidence="7">The sequence shown here is derived from an EMBL/GenBank/DDBJ whole genome shotgun (WGS) entry which is preliminary data.</text>
</comment>
<evidence type="ECO:0000313" key="8">
    <source>
        <dbReference type="Proteomes" id="UP001141806"/>
    </source>
</evidence>
<evidence type="ECO:0000256" key="3">
    <source>
        <dbReference type="ARBA" id="ARBA00022692"/>
    </source>
</evidence>
<gene>
    <name evidence="7" type="ORF">NE237_029677</name>
</gene>
<keyword evidence="5 6" id="KW-0472">Membrane</keyword>
<dbReference type="PANTHER" id="PTHR31592">
    <property type="entry name" value="TRANSMEMBRANE PROTEIN 192"/>
    <property type="match status" value="1"/>
</dbReference>
<evidence type="ECO:0000256" key="2">
    <source>
        <dbReference type="ARBA" id="ARBA00006314"/>
    </source>
</evidence>
<dbReference type="GO" id="GO:0005770">
    <property type="term" value="C:late endosome"/>
    <property type="evidence" value="ECO:0007669"/>
    <property type="project" value="TreeGrafter"/>
</dbReference>
<feature type="transmembrane region" description="Helical" evidence="6">
    <location>
        <begin position="140"/>
        <end position="166"/>
    </location>
</feature>
<dbReference type="Proteomes" id="UP001141806">
    <property type="component" value="Unassembled WGS sequence"/>
</dbReference>
<dbReference type="GO" id="GO:0005765">
    <property type="term" value="C:lysosomal membrane"/>
    <property type="evidence" value="ECO:0007669"/>
    <property type="project" value="TreeGrafter"/>
</dbReference>
<feature type="transmembrane region" description="Helical" evidence="6">
    <location>
        <begin position="68"/>
        <end position="92"/>
    </location>
</feature>
<organism evidence="7 8">
    <name type="scientific">Protea cynaroides</name>
    <dbReference type="NCBI Taxonomy" id="273540"/>
    <lineage>
        <taxon>Eukaryota</taxon>
        <taxon>Viridiplantae</taxon>
        <taxon>Streptophyta</taxon>
        <taxon>Embryophyta</taxon>
        <taxon>Tracheophyta</taxon>
        <taxon>Spermatophyta</taxon>
        <taxon>Magnoliopsida</taxon>
        <taxon>Proteales</taxon>
        <taxon>Proteaceae</taxon>
        <taxon>Protea</taxon>
    </lineage>
</organism>
<proteinExistence type="inferred from homology"/>
<evidence type="ECO:0000313" key="7">
    <source>
        <dbReference type="EMBL" id="KAJ4952845.1"/>
    </source>
</evidence>
<keyword evidence="3 6" id="KW-0812">Transmembrane</keyword>
<keyword evidence="4 6" id="KW-1133">Transmembrane helix</keyword>
<protein>
    <submittedName>
        <fullName evidence="7">Uncharacterized protein</fullName>
    </submittedName>
</protein>
<sequence>MSHDRHASSTSGVPEENSLFVDILHEAPLYGHRKPTRILGSILYCILLASYAIIAVAAPWIFLPIRRLIPSLLCSCNAVLLIITGIFQHYLIYQVQQVRLQGYYIFSQKLKHIIRLPFSTVAYGTAAMLLVMVWQPYINILSLAVVLRIIMFVEAVCAGSFMSAYIGCVHQYNSLNSQPDVLKSLYSSLQPSSSLEELRNGFGSLYIKLSLFHFSNQSKKIVQARVIRSAYHFSYFLLKLHCCPLFVSFPCLLRLH</sequence>
<dbReference type="PANTHER" id="PTHR31592:SF1">
    <property type="entry name" value="TRANSMEMBRANE PROTEIN 192"/>
    <property type="match status" value="1"/>
</dbReference>
<feature type="transmembrane region" description="Helical" evidence="6">
    <location>
        <begin position="42"/>
        <end position="62"/>
    </location>
</feature>
<name>A0A9Q0GSR5_9MAGN</name>
<dbReference type="EMBL" id="JAMYWD010000012">
    <property type="protein sequence ID" value="KAJ4952845.1"/>
    <property type="molecule type" value="Genomic_DNA"/>
</dbReference>
<dbReference type="InterPro" id="IPR029399">
    <property type="entry name" value="TMEM192"/>
</dbReference>
<reference evidence="7" key="1">
    <citation type="journal article" date="2023" name="Plant J.">
        <title>The genome of the king protea, Protea cynaroides.</title>
        <authorList>
            <person name="Chang J."/>
            <person name="Duong T.A."/>
            <person name="Schoeman C."/>
            <person name="Ma X."/>
            <person name="Roodt D."/>
            <person name="Barker N."/>
            <person name="Li Z."/>
            <person name="Van de Peer Y."/>
            <person name="Mizrachi E."/>
        </authorList>
    </citation>
    <scope>NUCLEOTIDE SEQUENCE</scope>
    <source>
        <tissue evidence="7">Young leaves</tissue>
    </source>
</reference>
<evidence type="ECO:0000256" key="6">
    <source>
        <dbReference type="SAM" id="Phobius"/>
    </source>
</evidence>
<dbReference type="AlphaFoldDB" id="A0A9Q0GSR5"/>
<evidence type="ECO:0000256" key="4">
    <source>
        <dbReference type="ARBA" id="ARBA00022989"/>
    </source>
</evidence>
<comment type="subcellular location">
    <subcellularLocation>
        <location evidence="1">Membrane</location>
        <topology evidence="1">Multi-pass membrane protein</topology>
    </subcellularLocation>
</comment>
<keyword evidence="8" id="KW-1185">Reference proteome</keyword>
<comment type="similarity">
    <text evidence="2">Belongs to the TMEM192 family.</text>
</comment>
<dbReference type="Pfam" id="PF14802">
    <property type="entry name" value="TMEM192"/>
    <property type="match status" value="1"/>
</dbReference>
<accession>A0A9Q0GSR5</accession>